<gene>
    <name evidence="1" type="ORF">MILVUS5_LOCUS26866</name>
</gene>
<evidence type="ECO:0000313" key="1">
    <source>
        <dbReference type="EMBL" id="CAJ2661068.1"/>
    </source>
</evidence>
<comment type="caution">
    <text evidence="1">The sequence shown here is derived from an EMBL/GenBank/DDBJ whole genome shotgun (WGS) entry which is preliminary data.</text>
</comment>
<sequence>MVSILIAIDKDSNSKHAVRWAVDRLLDKNSSCTLIHVRTKSLNSSEFDVVPKHGRAPTEEELHRLFLPFRGFCARKGIIAKELVLHDIDVSSALTDYIIDHSFSNVVVGAPRWNNALIRRFKDVDVPTNLIKALPETCMVHIISKGKVHSIQATAPAQTITISSPKPNYLSKEFNRTSLSRRRYSNDGGSFSQNKDARVSRRCKSQREFCPSRRALSQDALIYKSISTKVSPTSMETKTTTKCKSASVSRELGLAKQKAIAVDEEVITLNVIEQNKYIFKRYNIEQIEVATNYFDPDGKIGEGGYGPVFKGVLDNHVVAVKALRPDLTQGEKQFHQEVTIVFSSAFDFSLDKNFFETLVTLMTPMQVLVLGSIRHPNIVVLLGACPEYGCLVYEYLENGSLEDRLFCKDNTPPIPWKTRFKIASEIATGLLFLHQTKPEPVVHRDLKPANILLDRNKVSKITDYGLARLVPPSIANKTTQYHKTTAAGTLCYIDPEYQQTGLLGVKSDIYSLGVMLLQIITGKPPIGVAHLVEEAIQNNTFAEVLDPNVTDWPVEETLSYAKMALKCCEMRKRDRPNLGTVILPELIRLRDL</sequence>
<proteinExistence type="predicted"/>
<dbReference type="Proteomes" id="UP001177021">
    <property type="component" value="Unassembled WGS sequence"/>
</dbReference>
<name>A0ACB0KYP9_TRIPR</name>
<reference evidence="1" key="1">
    <citation type="submission" date="2023-10" db="EMBL/GenBank/DDBJ databases">
        <authorList>
            <person name="Rodriguez Cubillos JULIANA M."/>
            <person name="De Vega J."/>
        </authorList>
    </citation>
    <scope>NUCLEOTIDE SEQUENCE</scope>
</reference>
<keyword evidence="2" id="KW-1185">Reference proteome</keyword>
<protein>
    <submittedName>
        <fullName evidence="1">Uncharacterized protein</fullName>
    </submittedName>
</protein>
<evidence type="ECO:0000313" key="2">
    <source>
        <dbReference type="Proteomes" id="UP001177021"/>
    </source>
</evidence>
<organism evidence="1 2">
    <name type="scientific">Trifolium pratense</name>
    <name type="common">Red clover</name>
    <dbReference type="NCBI Taxonomy" id="57577"/>
    <lineage>
        <taxon>Eukaryota</taxon>
        <taxon>Viridiplantae</taxon>
        <taxon>Streptophyta</taxon>
        <taxon>Embryophyta</taxon>
        <taxon>Tracheophyta</taxon>
        <taxon>Spermatophyta</taxon>
        <taxon>Magnoliopsida</taxon>
        <taxon>eudicotyledons</taxon>
        <taxon>Gunneridae</taxon>
        <taxon>Pentapetalae</taxon>
        <taxon>rosids</taxon>
        <taxon>fabids</taxon>
        <taxon>Fabales</taxon>
        <taxon>Fabaceae</taxon>
        <taxon>Papilionoideae</taxon>
        <taxon>50 kb inversion clade</taxon>
        <taxon>NPAAA clade</taxon>
        <taxon>Hologalegina</taxon>
        <taxon>IRL clade</taxon>
        <taxon>Trifolieae</taxon>
        <taxon>Trifolium</taxon>
    </lineage>
</organism>
<accession>A0ACB0KYP9</accession>
<dbReference type="EMBL" id="CASHSV030000311">
    <property type="protein sequence ID" value="CAJ2661068.1"/>
    <property type="molecule type" value="Genomic_DNA"/>
</dbReference>